<dbReference type="PIRSF" id="PIRSF005572">
    <property type="entry name" value="NifS"/>
    <property type="match status" value="1"/>
</dbReference>
<dbReference type="PANTHER" id="PTHR11601:SF34">
    <property type="entry name" value="CYSTEINE DESULFURASE"/>
    <property type="match status" value="1"/>
</dbReference>
<proteinExistence type="inferred from homology"/>
<gene>
    <name evidence="12" type="ORF">L2Y54_09730</name>
</gene>
<reference evidence="12" key="1">
    <citation type="journal article" date="2022" name="Microorganisms">
        <title>Two New Species of Filamentous Sulfur Bacteria of the Genus Thiothrix, Thiothrix winogradskyi sp. nov. and 'Candidatus Thiothrix sulfatifontis' sp. nov.</title>
        <authorList>
            <person name="Ravin N.V."/>
            <person name="Rossetti S."/>
            <person name="Beletsky A.V."/>
            <person name="Kadnikov V.V."/>
            <person name="Rudenko T.S."/>
            <person name="Smolyakov D.D."/>
            <person name="Moskvitina M.I."/>
            <person name="Gureeva M.V."/>
            <person name="Mardanov A.V."/>
            <person name="Grabovich M.Y."/>
        </authorList>
    </citation>
    <scope>NUCLEOTIDE SEQUENCE</scope>
    <source>
        <strain evidence="12">CT3</strain>
    </source>
</reference>
<keyword evidence="13" id="KW-1185">Reference proteome</keyword>
<evidence type="ECO:0000256" key="4">
    <source>
        <dbReference type="ARBA" id="ARBA00022679"/>
    </source>
</evidence>
<evidence type="ECO:0000256" key="1">
    <source>
        <dbReference type="ARBA" id="ARBA00001933"/>
    </source>
</evidence>
<evidence type="ECO:0000256" key="2">
    <source>
        <dbReference type="ARBA" id="ARBA00006490"/>
    </source>
</evidence>
<evidence type="ECO:0000256" key="9">
    <source>
        <dbReference type="ARBA" id="ARBA00050776"/>
    </source>
</evidence>
<keyword evidence="5" id="KW-0479">Metal-binding</keyword>
<dbReference type="EMBL" id="CP091244">
    <property type="protein sequence ID" value="UJS26612.1"/>
    <property type="molecule type" value="Genomic_DNA"/>
</dbReference>
<evidence type="ECO:0000259" key="11">
    <source>
        <dbReference type="Pfam" id="PF00266"/>
    </source>
</evidence>
<dbReference type="EC" id="2.8.1.7" evidence="3"/>
<name>A0ABY3T436_9GAMM</name>
<comment type="cofactor">
    <cofactor evidence="1 10">
        <name>pyridoxal 5'-phosphate</name>
        <dbReference type="ChEBI" id="CHEBI:597326"/>
    </cofactor>
</comment>
<dbReference type="SUPFAM" id="SSF53383">
    <property type="entry name" value="PLP-dependent transferases"/>
    <property type="match status" value="1"/>
</dbReference>
<keyword evidence="4" id="KW-0808">Transferase</keyword>
<dbReference type="InterPro" id="IPR015422">
    <property type="entry name" value="PyrdxlP-dep_Trfase_small"/>
</dbReference>
<sequence length="418" mass="45320">MLYFLPVLVGLYWQAVFLSYLINRPQSGSWKTMAEEPLYFDTASTTPVASEVIEVMMAYLGVGGCYYNPSSTKHQPGQAAAASVELSRVEIAKALGCESDEVVFTSGATEANNLALRGVALAHASHGRHLITSAIEHKSVLDTCHALEREGFEVTYLIPNSQGWIEPEAVKEALRPDTLLVSLIHTNNETGVIQPIEAIANILMEAGVLFHVDAAQAAGKLPIDLAATPIDLLSLSAHKFHGPKGAGCLVIRNRRQLRLQPILYGGGQEFGLRSGTLATHQIAGMSTALRLATSRRQQDYPYVAKLKKVFIEQLEQQFCIKIHGDRERCSPYIVNFSINGIGSDALLNQLATTVALSSGSACSSGTIDPSYVLRAMGVEGDALYGAVRASFSRYHTMTDISQAVERITAAVRRMQELD</sequence>
<dbReference type="PROSITE" id="PS00595">
    <property type="entry name" value="AA_TRANSFER_CLASS_5"/>
    <property type="match status" value="1"/>
</dbReference>
<comment type="catalytic activity">
    <reaction evidence="9">
        <text>(sulfur carrier)-H + L-cysteine = (sulfur carrier)-SH + L-alanine</text>
        <dbReference type="Rhea" id="RHEA:43892"/>
        <dbReference type="Rhea" id="RHEA-COMP:14737"/>
        <dbReference type="Rhea" id="RHEA-COMP:14739"/>
        <dbReference type="ChEBI" id="CHEBI:29917"/>
        <dbReference type="ChEBI" id="CHEBI:35235"/>
        <dbReference type="ChEBI" id="CHEBI:57972"/>
        <dbReference type="ChEBI" id="CHEBI:64428"/>
        <dbReference type="EC" id="2.8.1.7"/>
    </reaction>
</comment>
<organism evidence="12 13">
    <name type="scientific">Thiothrix winogradskyi</name>
    <dbReference type="NCBI Taxonomy" id="96472"/>
    <lineage>
        <taxon>Bacteria</taxon>
        <taxon>Pseudomonadati</taxon>
        <taxon>Pseudomonadota</taxon>
        <taxon>Gammaproteobacteria</taxon>
        <taxon>Thiotrichales</taxon>
        <taxon>Thiotrichaceae</taxon>
        <taxon>Thiothrix</taxon>
    </lineage>
</organism>
<keyword evidence="8" id="KW-0411">Iron-sulfur</keyword>
<dbReference type="Pfam" id="PF00266">
    <property type="entry name" value="Aminotran_5"/>
    <property type="match status" value="1"/>
</dbReference>
<dbReference type="InterPro" id="IPR000192">
    <property type="entry name" value="Aminotrans_V_dom"/>
</dbReference>
<protein>
    <recommendedName>
        <fullName evidence="3">cysteine desulfurase</fullName>
        <ecNumber evidence="3">2.8.1.7</ecNumber>
    </recommendedName>
</protein>
<dbReference type="InterPro" id="IPR015421">
    <property type="entry name" value="PyrdxlP-dep_Trfase_major"/>
</dbReference>
<dbReference type="PANTHER" id="PTHR11601">
    <property type="entry name" value="CYSTEINE DESULFURYLASE FAMILY MEMBER"/>
    <property type="match status" value="1"/>
</dbReference>
<dbReference type="Gene3D" id="3.40.640.10">
    <property type="entry name" value="Type I PLP-dependent aspartate aminotransferase-like (Major domain)"/>
    <property type="match status" value="1"/>
</dbReference>
<dbReference type="Proteomes" id="UP001054801">
    <property type="component" value="Chromosome"/>
</dbReference>
<feature type="domain" description="Aminotransferase class V" evidence="11">
    <location>
        <begin position="39"/>
        <end position="401"/>
    </location>
</feature>
<dbReference type="Gene3D" id="3.90.1150.10">
    <property type="entry name" value="Aspartate Aminotransferase, domain 1"/>
    <property type="match status" value="1"/>
</dbReference>
<evidence type="ECO:0000313" key="12">
    <source>
        <dbReference type="EMBL" id="UJS26612.1"/>
    </source>
</evidence>
<evidence type="ECO:0000256" key="5">
    <source>
        <dbReference type="ARBA" id="ARBA00022723"/>
    </source>
</evidence>
<dbReference type="InterPro" id="IPR016454">
    <property type="entry name" value="Cysteine_dSase"/>
</dbReference>
<evidence type="ECO:0000256" key="10">
    <source>
        <dbReference type="RuleBase" id="RU004504"/>
    </source>
</evidence>
<comment type="similarity">
    <text evidence="2">Belongs to the class-V pyridoxal-phosphate-dependent aminotransferase family. NifS/IscS subfamily.</text>
</comment>
<evidence type="ECO:0000256" key="8">
    <source>
        <dbReference type="ARBA" id="ARBA00023014"/>
    </source>
</evidence>
<keyword evidence="7" id="KW-0408">Iron</keyword>
<dbReference type="InterPro" id="IPR020578">
    <property type="entry name" value="Aminotrans_V_PyrdxlP_BS"/>
</dbReference>
<evidence type="ECO:0000256" key="6">
    <source>
        <dbReference type="ARBA" id="ARBA00022898"/>
    </source>
</evidence>
<evidence type="ECO:0000256" key="7">
    <source>
        <dbReference type="ARBA" id="ARBA00023004"/>
    </source>
</evidence>
<evidence type="ECO:0000256" key="3">
    <source>
        <dbReference type="ARBA" id="ARBA00012239"/>
    </source>
</evidence>
<evidence type="ECO:0000313" key="13">
    <source>
        <dbReference type="Proteomes" id="UP001054801"/>
    </source>
</evidence>
<accession>A0ABY3T436</accession>
<dbReference type="RefSeq" id="WP_236502018.1">
    <property type="nucleotide sequence ID" value="NZ_CP091244.1"/>
</dbReference>
<keyword evidence="6" id="KW-0663">Pyridoxal phosphate</keyword>
<dbReference type="InterPro" id="IPR015424">
    <property type="entry name" value="PyrdxlP-dep_Trfase"/>
</dbReference>